<keyword evidence="1" id="KW-0732">Signal</keyword>
<protein>
    <recommendedName>
        <fullName evidence="4">Sel1 repeat family protein</fullName>
    </recommendedName>
</protein>
<evidence type="ECO:0000313" key="2">
    <source>
        <dbReference type="EMBL" id="RDH85067.1"/>
    </source>
</evidence>
<comment type="caution">
    <text evidence="2">The sequence shown here is derived from an EMBL/GenBank/DDBJ whole genome shotgun (WGS) entry which is preliminary data.</text>
</comment>
<dbReference type="Pfam" id="PF14559">
    <property type="entry name" value="TPR_19"/>
    <property type="match status" value="1"/>
</dbReference>
<dbReference type="Gene3D" id="1.25.40.10">
    <property type="entry name" value="Tetratricopeptide repeat domain"/>
    <property type="match status" value="1"/>
</dbReference>
<dbReference type="Proteomes" id="UP000254771">
    <property type="component" value="Unassembled WGS sequence"/>
</dbReference>
<evidence type="ECO:0008006" key="4">
    <source>
        <dbReference type="Google" id="ProtNLM"/>
    </source>
</evidence>
<keyword evidence="3" id="KW-1185">Reference proteome</keyword>
<dbReference type="AlphaFoldDB" id="A0A370DL70"/>
<proteinExistence type="predicted"/>
<dbReference type="InterPro" id="IPR011990">
    <property type="entry name" value="TPR-like_helical_dom_sf"/>
</dbReference>
<accession>A0A370DL70</accession>
<sequence length="417" mass="45109">MKHGVTVVSCLLSMTLVCVCPGAEAKSAETIHKCDEFAAHPEDSGKWAAGVSEDDLAPGPAILFCNKALKDYPDTPRFKFQLGRALLKKGDFKEAKAFLDSAAEDGYAPAYAYLADIFRYGMLGQEDAYTAEIYYDLAITGGFARAVEAKESMLEELADGVAADTAACDNPYDKPRGCDTYFNPQGFAKGKALLALHDGDSEALSKFNTFEFTIYLTQLNKYFAGEYVMLDESCTGVNDPSLPVALMSKGGGSVGFDITKGIGGMNANRSMEIFFAGIKDYINTGGANVISAGLDIDVAKAAGLKDGKLLAKDYGCKSDVFTNLYENIVAYANNRPPRHFSGLPALKRSCQIHSASKGGKAMKSQFVCECFASGFDRVGVAQDDINWLGKNYDQGKNFMKLTQKYKGLHEKISECLF</sequence>
<gene>
    <name evidence="2" type="ORF">DIZ78_11635</name>
</gene>
<feature type="chain" id="PRO_5016861786" description="Sel1 repeat family protein" evidence="1">
    <location>
        <begin position="26"/>
        <end position="417"/>
    </location>
</feature>
<dbReference type="EMBL" id="QFXE01000014">
    <property type="protein sequence ID" value="RDH85067.1"/>
    <property type="molecule type" value="Genomic_DNA"/>
</dbReference>
<feature type="signal peptide" evidence="1">
    <location>
        <begin position="1"/>
        <end position="25"/>
    </location>
</feature>
<name>A0A370DL70_9GAMM</name>
<evidence type="ECO:0000256" key="1">
    <source>
        <dbReference type="SAM" id="SignalP"/>
    </source>
</evidence>
<dbReference type="SUPFAM" id="SSF81901">
    <property type="entry name" value="HCP-like"/>
    <property type="match status" value="1"/>
</dbReference>
<reference evidence="2 3" key="1">
    <citation type="journal article" date="2018" name="ISME J.">
        <title>Endosymbiont genomes yield clues of tubeworm success.</title>
        <authorList>
            <person name="Li Y."/>
            <person name="Liles M.R."/>
            <person name="Halanych K.M."/>
        </authorList>
    </citation>
    <scope>NUCLEOTIDE SEQUENCE [LARGE SCALE GENOMIC DNA]</scope>
    <source>
        <strain evidence="2">A1462</strain>
    </source>
</reference>
<organism evidence="2 3">
    <name type="scientific">endosymbiont of Escarpia spicata</name>
    <dbReference type="NCBI Taxonomy" id="2200908"/>
    <lineage>
        <taxon>Bacteria</taxon>
        <taxon>Pseudomonadati</taxon>
        <taxon>Pseudomonadota</taxon>
        <taxon>Gammaproteobacteria</taxon>
        <taxon>sulfur-oxidizing symbionts</taxon>
    </lineage>
</organism>
<evidence type="ECO:0000313" key="3">
    <source>
        <dbReference type="Proteomes" id="UP000254771"/>
    </source>
</evidence>